<evidence type="ECO:0000313" key="2">
    <source>
        <dbReference type="EMBL" id="KAF4393264.1"/>
    </source>
</evidence>
<feature type="region of interest" description="Disordered" evidence="1">
    <location>
        <begin position="36"/>
        <end position="60"/>
    </location>
</feature>
<evidence type="ECO:0000256" key="1">
    <source>
        <dbReference type="SAM" id="MobiDB-lite"/>
    </source>
</evidence>
<evidence type="ECO:0000313" key="3">
    <source>
        <dbReference type="Proteomes" id="UP000583929"/>
    </source>
</evidence>
<proteinExistence type="predicted"/>
<sequence length="60" mass="6955">MKREKFFPAVVGRRMAYMCTDSGNLMAIAQQVIKQKQQQEQQQQQSHQQQQLTGLSPFSL</sequence>
<dbReference type="EMBL" id="JAATIQ010000049">
    <property type="protein sequence ID" value="KAF4393264.1"/>
    <property type="molecule type" value="Genomic_DNA"/>
</dbReference>
<gene>
    <name evidence="2" type="ORF">G4B88_001998</name>
</gene>
<organism evidence="2 3">
    <name type="scientific">Cannabis sativa</name>
    <name type="common">Hemp</name>
    <name type="synonym">Marijuana</name>
    <dbReference type="NCBI Taxonomy" id="3483"/>
    <lineage>
        <taxon>Eukaryota</taxon>
        <taxon>Viridiplantae</taxon>
        <taxon>Streptophyta</taxon>
        <taxon>Embryophyta</taxon>
        <taxon>Tracheophyta</taxon>
        <taxon>Spermatophyta</taxon>
        <taxon>Magnoliopsida</taxon>
        <taxon>eudicotyledons</taxon>
        <taxon>Gunneridae</taxon>
        <taxon>Pentapetalae</taxon>
        <taxon>rosids</taxon>
        <taxon>fabids</taxon>
        <taxon>Rosales</taxon>
        <taxon>Cannabaceae</taxon>
        <taxon>Cannabis</taxon>
    </lineage>
</organism>
<keyword evidence="3" id="KW-1185">Reference proteome</keyword>
<reference evidence="2 3" key="1">
    <citation type="journal article" date="2020" name="bioRxiv">
        <title>Sequence and annotation of 42 cannabis genomes reveals extensive copy number variation in cannabinoid synthesis and pathogen resistance genes.</title>
        <authorList>
            <person name="Mckernan K.J."/>
            <person name="Helbert Y."/>
            <person name="Kane L.T."/>
            <person name="Ebling H."/>
            <person name="Zhang L."/>
            <person name="Liu B."/>
            <person name="Eaton Z."/>
            <person name="Mclaughlin S."/>
            <person name="Kingan S."/>
            <person name="Baybayan P."/>
            <person name="Concepcion G."/>
            <person name="Jordan M."/>
            <person name="Riva A."/>
            <person name="Barbazuk W."/>
            <person name="Harkins T."/>
        </authorList>
    </citation>
    <scope>NUCLEOTIDE SEQUENCE [LARGE SCALE GENOMIC DNA]</scope>
    <source>
        <strain evidence="3">cv. Jamaican Lion 4</strain>
        <tissue evidence="2">Leaf</tissue>
    </source>
</reference>
<name>A0A7J6HDB6_CANSA</name>
<protein>
    <submittedName>
        <fullName evidence="2">Uncharacterized protein</fullName>
    </submittedName>
</protein>
<dbReference type="AlphaFoldDB" id="A0A7J6HDB6"/>
<comment type="caution">
    <text evidence="2">The sequence shown here is derived from an EMBL/GenBank/DDBJ whole genome shotgun (WGS) entry which is preliminary data.</text>
</comment>
<dbReference type="Proteomes" id="UP000583929">
    <property type="component" value="Unassembled WGS sequence"/>
</dbReference>
<feature type="compositionally biased region" description="Low complexity" evidence="1">
    <location>
        <begin position="36"/>
        <end position="51"/>
    </location>
</feature>
<accession>A0A7J6HDB6</accession>